<keyword evidence="5" id="KW-1185">Reference proteome</keyword>
<feature type="region of interest" description="Disordered" evidence="1">
    <location>
        <begin position="111"/>
        <end position="145"/>
    </location>
</feature>
<dbReference type="EMBL" id="BSDR01000001">
    <property type="protein sequence ID" value="GLI32588.1"/>
    <property type="molecule type" value="Genomic_DNA"/>
</dbReference>
<evidence type="ECO:0000259" key="3">
    <source>
        <dbReference type="Pfam" id="PF10816"/>
    </source>
</evidence>
<dbReference type="RefSeq" id="WP_281791644.1">
    <property type="nucleotide sequence ID" value="NZ_BSDR01000001.1"/>
</dbReference>
<keyword evidence="2" id="KW-0812">Transmembrane</keyword>
<dbReference type="Pfam" id="PF10816">
    <property type="entry name" value="DUF2760"/>
    <property type="match status" value="1"/>
</dbReference>
<dbReference type="AlphaFoldDB" id="A0A9W6D0W1"/>
<feature type="transmembrane region" description="Helical" evidence="2">
    <location>
        <begin position="12"/>
        <end position="37"/>
    </location>
</feature>
<organism evidence="4 5">
    <name type="scientific">Desulforhabdus amnigena</name>
    <dbReference type="NCBI Taxonomy" id="40218"/>
    <lineage>
        <taxon>Bacteria</taxon>
        <taxon>Pseudomonadati</taxon>
        <taxon>Thermodesulfobacteriota</taxon>
        <taxon>Syntrophobacteria</taxon>
        <taxon>Syntrophobacterales</taxon>
        <taxon>Syntrophobacteraceae</taxon>
        <taxon>Desulforhabdus</taxon>
    </lineage>
</organism>
<comment type="caution">
    <text evidence="4">The sequence shown here is derived from an EMBL/GenBank/DDBJ whole genome shotgun (WGS) entry which is preliminary data.</text>
</comment>
<proteinExistence type="predicted"/>
<evidence type="ECO:0000256" key="1">
    <source>
        <dbReference type="SAM" id="MobiDB-lite"/>
    </source>
</evidence>
<name>A0A9W6D0W1_9BACT</name>
<evidence type="ECO:0000256" key="2">
    <source>
        <dbReference type="SAM" id="Phobius"/>
    </source>
</evidence>
<gene>
    <name evidence="4" type="ORF">DAMNIGENAA_00210</name>
</gene>
<protein>
    <recommendedName>
        <fullName evidence="3">DUF2760 domain-containing protein</fullName>
    </recommendedName>
</protein>
<dbReference type="Proteomes" id="UP001144372">
    <property type="component" value="Unassembled WGS sequence"/>
</dbReference>
<sequence>MRAKKIWTLQSFLSCIVWNGILVGFFFLLSEQILLAFKEWLDPLLTSGAVTLPEDARVGLMNLKQLSDQAHQYLMPVVFGAGGLITLVLWLFILLEGRGLVKRVQREMTPTMAPPVESAKRAKKTEKEAEKIPAPEKEKAPPSPQPAVQILSILQREGRFIDFLQEDLSNYDDAQIGAAVRSIHQGCKDALAEHVEMKPVYEEAEGAQVTVPPDFDSRAIRLTGNVSGNPPFKGALRHRGWRVMRIDLPQSTAEPRKDWILAPAEVEVGES</sequence>
<dbReference type="InterPro" id="IPR021212">
    <property type="entry name" value="DUF2760"/>
</dbReference>
<feature type="domain" description="DUF2760" evidence="3">
    <location>
        <begin position="144"/>
        <end position="267"/>
    </location>
</feature>
<feature type="compositionally biased region" description="Basic and acidic residues" evidence="1">
    <location>
        <begin position="125"/>
        <end position="140"/>
    </location>
</feature>
<accession>A0A9W6D0W1</accession>
<reference evidence="4" key="1">
    <citation type="submission" date="2022-12" db="EMBL/GenBank/DDBJ databases">
        <title>Reference genome sequencing for broad-spectrum identification of bacterial and archaeal isolates by mass spectrometry.</title>
        <authorList>
            <person name="Sekiguchi Y."/>
            <person name="Tourlousse D.M."/>
        </authorList>
    </citation>
    <scope>NUCLEOTIDE SEQUENCE</scope>
    <source>
        <strain evidence="4">ASRB1</strain>
    </source>
</reference>
<keyword evidence="2" id="KW-0472">Membrane</keyword>
<evidence type="ECO:0000313" key="5">
    <source>
        <dbReference type="Proteomes" id="UP001144372"/>
    </source>
</evidence>
<keyword evidence="2" id="KW-1133">Transmembrane helix</keyword>
<evidence type="ECO:0000313" key="4">
    <source>
        <dbReference type="EMBL" id="GLI32588.1"/>
    </source>
</evidence>
<feature type="transmembrane region" description="Helical" evidence="2">
    <location>
        <begin position="73"/>
        <end position="95"/>
    </location>
</feature>